<proteinExistence type="predicted"/>
<dbReference type="EMBL" id="CABFNS010000923">
    <property type="protein sequence ID" value="VUC35887.1"/>
    <property type="molecule type" value="Genomic_DNA"/>
</dbReference>
<keyword evidence="2" id="KW-1185">Reference proteome</keyword>
<reference evidence="1 2" key="1">
    <citation type="submission" date="2019-06" db="EMBL/GenBank/DDBJ databases">
        <authorList>
            <person name="Broberg M."/>
        </authorList>
    </citation>
    <scope>NUCLEOTIDE SEQUENCE [LARGE SCALE GENOMIC DNA]</scope>
</reference>
<evidence type="ECO:0000313" key="1">
    <source>
        <dbReference type="EMBL" id="VUC35887.1"/>
    </source>
</evidence>
<organism evidence="1 2">
    <name type="scientific">Bionectria ochroleuca</name>
    <name type="common">Gliocladium roseum</name>
    <dbReference type="NCBI Taxonomy" id="29856"/>
    <lineage>
        <taxon>Eukaryota</taxon>
        <taxon>Fungi</taxon>
        <taxon>Dikarya</taxon>
        <taxon>Ascomycota</taxon>
        <taxon>Pezizomycotina</taxon>
        <taxon>Sordariomycetes</taxon>
        <taxon>Hypocreomycetidae</taxon>
        <taxon>Hypocreales</taxon>
        <taxon>Bionectriaceae</taxon>
        <taxon>Clonostachys</taxon>
    </lineage>
</organism>
<name>A0ABY6UWT1_BIOOC</name>
<accession>A0ABY6UWT1</accession>
<dbReference type="Proteomes" id="UP000766486">
    <property type="component" value="Unassembled WGS sequence"/>
</dbReference>
<comment type="caution">
    <text evidence="1">The sequence shown here is derived from an EMBL/GenBank/DDBJ whole genome shotgun (WGS) entry which is preliminary data.</text>
</comment>
<sequence length="190" mass="21047">MPGVTTNLHERLAKVPYNFHPTIQSEVVGETYHPLWFTRLGNRSGEGLEFLSQVRGDMGEKISFGYKLEDGSEIERVWPLDYRYQLDDGHPTFEIDGRGGERFVKAKLTLEITDPEDEQDAFVYGELSSATLITNRAREFCLGDWGPQYDGDLVTSEIDLPAGQVIIGIYGVPGGLSLGIASEEISGSSE</sequence>
<gene>
    <name evidence="1" type="ORF">CLO192961_LOCUS429779</name>
</gene>
<protein>
    <submittedName>
        <fullName evidence="1">Uncharacterized protein</fullName>
    </submittedName>
</protein>
<evidence type="ECO:0000313" key="2">
    <source>
        <dbReference type="Proteomes" id="UP000766486"/>
    </source>
</evidence>